<dbReference type="Proteomes" id="UP000236291">
    <property type="component" value="Unassembled WGS sequence"/>
</dbReference>
<evidence type="ECO:0000313" key="1">
    <source>
        <dbReference type="EMBL" id="PNX55128.1"/>
    </source>
</evidence>
<feature type="non-terminal residue" evidence="1">
    <location>
        <position position="1"/>
    </location>
</feature>
<evidence type="ECO:0000313" key="2">
    <source>
        <dbReference type="Proteomes" id="UP000236291"/>
    </source>
</evidence>
<comment type="caution">
    <text evidence="1">The sequence shown here is derived from an EMBL/GenBank/DDBJ whole genome shotgun (WGS) entry which is preliminary data.</text>
</comment>
<dbReference type="EMBL" id="ASHM01070392">
    <property type="protein sequence ID" value="PNX55128.1"/>
    <property type="molecule type" value="Genomic_DNA"/>
</dbReference>
<protein>
    <submittedName>
        <fullName evidence="1">Uncharacterized protein</fullName>
    </submittedName>
</protein>
<sequence>GAHLYVARKFLGGMTRRIFQGGGFPLLVLRATMFVEELTGKGFAFESYWLFSSSTGCRGSVVLRASC</sequence>
<reference evidence="1 2" key="1">
    <citation type="journal article" date="2014" name="Am. J. Bot.">
        <title>Genome assembly and annotation for red clover (Trifolium pratense; Fabaceae).</title>
        <authorList>
            <person name="Istvanek J."/>
            <person name="Jaros M."/>
            <person name="Krenek A."/>
            <person name="Repkova J."/>
        </authorList>
    </citation>
    <scope>NUCLEOTIDE SEQUENCE [LARGE SCALE GENOMIC DNA]</scope>
    <source>
        <strain evidence="2">cv. Tatra</strain>
        <tissue evidence="1">Young leaves</tissue>
    </source>
</reference>
<name>A0A2K3JM73_TRIPR</name>
<dbReference type="AlphaFoldDB" id="A0A2K3JM73"/>
<proteinExistence type="predicted"/>
<organism evidence="1 2">
    <name type="scientific">Trifolium pratense</name>
    <name type="common">Red clover</name>
    <dbReference type="NCBI Taxonomy" id="57577"/>
    <lineage>
        <taxon>Eukaryota</taxon>
        <taxon>Viridiplantae</taxon>
        <taxon>Streptophyta</taxon>
        <taxon>Embryophyta</taxon>
        <taxon>Tracheophyta</taxon>
        <taxon>Spermatophyta</taxon>
        <taxon>Magnoliopsida</taxon>
        <taxon>eudicotyledons</taxon>
        <taxon>Gunneridae</taxon>
        <taxon>Pentapetalae</taxon>
        <taxon>rosids</taxon>
        <taxon>fabids</taxon>
        <taxon>Fabales</taxon>
        <taxon>Fabaceae</taxon>
        <taxon>Papilionoideae</taxon>
        <taxon>50 kb inversion clade</taxon>
        <taxon>NPAAA clade</taxon>
        <taxon>Hologalegina</taxon>
        <taxon>IRL clade</taxon>
        <taxon>Trifolieae</taxon>
        <taxon>Trifolium</taxon>
    </lineage>
</organism>
<gene>
    <name evidence="1" type="ORF">L195_g048754</name>
</gene>
<accession>A0A2K3JM73</accession>
<reference evidence="1 2" key="2">
    <citation type="journal article" date="2017" name="Front. Plant Sci.">
        <title>Gene Classification and Mining of Molecular Markers Useful in Red Clover (Trifolium pratense) Breeding.</title>
        <authorList>
            <person name="Istvanek J."/>
            <person name="Dluhosova J."/>
            <person name="Dluhos P."/>
            <person name="Patkova L."/>
            <person name="Nedelnik J."/>
            <person name="Repkova J."/>
        </authorList>
    </citation>
    <scope>NUCLEOTIDE SEQUENCE [LARGE SCALE GENOMIC DNA]</scope>
    <source>
        <strain evidence="2">cv. Tatra</strain>
        <tissue evidence="1">Young leaves</tissue>
    </source>
</reference>